<dbReference type="Proteomes" id="UP000215086">
    <property type="component" value="Chromosome"/>
</dbReference>
<dbReference type="Pfam" id="PF12804">
    <property type="entry name" value="NTP_transf_3"/>
    <property type="match status" value="1"/>
</dbReference>
<evidence type="ECO:0000313" key="3">
    <source>
        <dbReference type="Proteomes" id="UP000215086"/>
    </source>
</evidence>
<dbReference type="AlphaFoldDB" id="A0A286RBR7"/>
<dbReference type="OrthoDB" id="9784180at2"/>
<dbReference type="InterPro" id="IPR029044">
    <property type="entry name" value="Nucleotide-diphossugar_trans"/>
</dbReference>
<dbReference type="InterPro" id="IPR025877">
    <property type="entry name" value="MobA-like_NTP_Trfase"/>
</dbReference>
<dbReference type="SUPFAM" id="SSF53448">
    <property type="entry name" value="Nucleotide-diphospho-sugar transferases"/>
    <property type="match status" value="1"/>
</dbReference>
<keyword evidence="3" id="KW-1185">Reference proteome</keyword>
<reference evidence="2 3" key="1">
    <citation type="journal article" name="Front. Microbiol.">
        <title>Sugar Metabolism of the First Thermophilic Planctomycete Thermogutta terrifontis: Comparative Genomic and Transcriptomic Approaches.</title>
        <authorList>
            <person name="Elcheninov A.G."/>
            <person name="Menzel P."/>
            <person name="Gudbergsdottir S.R."/>
            <person name="Slesarev A.I."/>
            <person name="Kadnikov V.V."/>
            <person name="Krogh A."/>
            <person name="Bonch-Osmolovskaya E.A."/>
            <person name="Peng X."/>
            <person name="Kublanov I.V."/>
        </authorList>
    </citation>
    <scope>NUCLEOTIDE SEQUENCE [LARGE SCALE GENOMIC DNA]</scope>
    <source>
        <strain evidence="2 3">R1</strain>
    </source>
</reference>
<organism evidence="2 3">
    <name type="scientific">Thermogutta terrifontis</name>
    <dbReference type="NCBI Taxonomy" id="1331910"/>
    <lineage>
        <taxon>Bacteria</taxon>
        <taxon>Pseudomonadati</taxon>
        <taxon>Planctomycetota</taxon>
        <taxon>Planctomycetia</taxon>
        <taxon>Pirellulales</taxon>
        <taxon>Thermoguttaceae</taxon>
        <taxon>Thermogutta</taxon>
    </lineage>
</organism>
<evidence type="ECO:0000259" key="1">
    <source>
        <dbReference type="Pfam" id="PF12804"/>
    </source>
</evidence>
<dbReference type="KEGG" id="ttf:THTE_0796"/>
<name>A0A286RBR7_9BACT</name>
<dbReference type="GO" id="GO:0016779">
    <property type="term" value="F:nucleotidyltransferase activity"/>
    <property type="evidence" value="ECO:0007669"/>
    <property type="project" value="UniProtKB-ARBA"/>
</dbReference>
<proteinExistence type="predicted"/>
<accession>A0A286RBR7</accession>
<sequence length="290" mass="32623">MVSETCWSHSDVVLILCAGDGVRWNNYLGVPKQLAPLGGVPVLQRSTQLVQELTECVPVVVTAGERLAQPATRLFCPARRRWIVETLAATANLWGRSTIVLLGDVFYSREAMRGIFECSGDLIFFGRTGASFLSGKRYGEIFALKFTSSAAPFVLQGLERVIQKAERGGRGKLWELLEDLRTAGRTAVAFQHVEDETDDFDCPEDYRRMVWLYRGFGSQSKAVRTMARIVGLLLFGPHAIWHRWKQWRTDRRRAGENPDLVPRPRPVRLAGYHHPGAFLSAPQYAPLAHE</sequence>
<dbReference type="EMBL" id="CP018477">
    <property type="protein sequence ID" value="ASV73398.1"/>
    <property type="molecule type" value="Genomic_DNA"/>
</dbReference>
<dbReference type="RefSeq" id="WP_095414009.1">
    <property type="nucleotide sequence ID" value="NZ_CP018477.1"/>
</dbReference>
<protein>
    <recommendedName>
        <fullName evidence="1">MobA-like NTP transferase domain-containing protein</fullName>
    </recommendedName>
</protein>
<feature type="domain" description="MobA-like NTP transferase" evidence="1">
    <location>
        <begin position="13"/>
        <end position="112"/>
    </location>
</feature>
<gene>
    <name evidence="2" type="ORF">THTE_0796</name>
</gene>
<dbReference type="Gene3D" id="3.90.550.10">
    <property type="entry name" value="Spore Coat Polysaccharide Biosynthesis Protein SpsA, Chain A"/>
    <property type="match status" value="1"/>
</dbReference>
<evidence type="ECO:0000313" key="2">
    <source>
        <dbReference type="EMBL" id="ASV73398.1"/>
    </source>
</evidence>